<feature type="compositionally biased region" description="Low complexity" evidence="1">
    <location>
        <begin position="724"/>
        <end position="738"/>
    </location>
</feature>
<dbReference type="EMBL" id="BQXS01000025">
    <property type="protein sequence ID" value="GKT27531.1"/>
    <property type="molecule type" value="Genomic_DNA"/>
</dbReference>
<feature type="region of interest" description="Disordered" evidence="1">
    <location>
        <begin position="419"/>
        <end position="447"/>
    </location>
</feature>
<evidence type="ECO:0000259" key="2">
    <source>
        <dbReference type="PROSITE" id="PS51840"/>
    </source>
</evidence>
<feature type="compositionally biased region" description="Low complexity" evidence="1">
    <location>
        <begin position="595"/>
        <end position="609"/>
    </location>
</feature>
<evidence type="ECO:0000256" key="1">
    <source>
        <dbReference type="SAM" id="MobiDB-lite"/>
    </source>
</evidence>
<feature type="compositionally biased region" description="Low complexity" evidence="1">
    <location>
        <begin position="123"/>
        <end position="138"/>
    </location>
</feature>
<proteinExistence type="predicted"/>
<feature type="compositionally biased region" description="Acidic residues" evidence="1">
    <location>
        <begin position="676"/>
        <end position="687"/>
    </location>
</feature>
<dbReference type="Pfam" id="PF10358">
    <property type="entry name" value="NT-C2"/>
    <property type="match status" value="1"/>
</dbReference>
<feature type="compositionally biased region" description="Polar residues" evidence="1">
    <location>
        <begin position="935"/>
        <end position="954"/>
    </location>
</feature>
<reference evidence="3" key="1">
    <citation type="submission" date="2022-03" db="EMBL/GenBank/DDBJ databases">
        <title>Draft genome sequence of Aduncisulcus paluster, a free-living microaerophilic Fornicata.</title>
        <authorList>
            <person name="Yuyama I."/>
            <person name="Kume K."/>
            <person name="Tamura T."/>
            <person name="Inagaki Y."/>
            <person name="Hashimoto T."/>
        </authorList>
    </citation>
    <scope>NUCLEOTIDE SEQUENCE</scope>
    <source>
        <strain evidence="3">NY0171</strain>
    </source>
</reference>
<feature type="region of interest" description="Disordered" evidence="1">
    <location>
        <begin position="485"/>
        <end position="548"/>
    </location>
</feature>
<feature type="compositionally biased region" description="Low complexity" evidence="1">
    <location>
        <begin position="978"/>
        <end position="1006"/>
    </location>
</feature>
<feature type="region of interest" description="Disordered" evidence="1">
    <location>
        <begin position="1519"/>
        <end position="1550"/>
    </location>
</feature>
<dbReference type="InterPro" id="IPR019448">
    <property type="entry name" value="NT-C2"/>
</dbReference>
<feature type="region of interest" description="Disordered" evidence="1">
    <location>
        <begin position="123"/>
        <end position="142"/>
    </location>
</feature>
<feature type="region of interest" description="Disordered" evidence="1">
    <location>
        <begin position="772"/>
        <end position="811"/>
    </location>
</feature>
<feature type="compositionally biased region" description="Basic and acidic residues" evidence="1">
    <location>
        <begin position="304"/>
        <end position="322"/>
    </location>
</feature>
<comment type="caution">
    <text evidence="3">The sequence shown here is derived from an EMBL/GenBank/DDBJ whole genome shotgun (WGS) entry which is preliminary data.</text>
</comment>
<feature type="compositionally biased region" description="Low complexity" evidence="1">
    <location>
        <begin position="777"/>
        <end position="788"/>
    </location>
</feature>
<feature type="compositionally biased region" description="Polar residues" evidence="1">
    <location>
        <begin position="277"/>
        <end position="289"/>
    </location>
</feature>
<gene>
    <name evidence="3" type="ORF">ADUPG1_000073</name>
</gene>
<feature type="region of interest" description="Disordered" evidence="1">
    <location>
        <begin position="1075"/>
        <end position="1105"/>
    </location>
</feature>
<feature type="compositionally biased region" description="Low complexity" evidence="1">
    <location>
        <begin position="424"/>
        <end position="434"/>
    </location>
</feature>
<keyword evidence="4" id="KW-1185">Reference proteome</keyword>
<feature type="compositionally biased region" description="Basic and acidic residues" evidence="1">
    <location>
        <begin position="252"/>
        <end position="268"/>
    </location>
</feature>
<feature type="compositionally biased region" description="Basic and acidic residues" evidence="1">
    <location>
        <begin position="918"/>
        <end position="934"/>
    </location>
</feature>
<dbReference type="Proteomes" id="UP001057375">
    <property type="component" value="Unassembled WGS sequence"/>
</dbReference>
<feature type="region of interest" description="Disordered" evidence="1">
    <location>
        <begin position="1371"/>
        <end position="1409"/>
    </location>
</feature>
<feature type="compositionally biased region" description="Basic residues" evidence="1">
    <location>
        <begin position="435"/>
        <end position="444"/>
    </location>
</feature>
<feature type="compositionally biased region" description="Basic and acidic residues" evidence="1">
    <location>
        <begin position="564"/>
        <end position="589"/>
    </location>
</feature>
<feature type="compositionally biased region" description="Polar residues" evidence="1">
    <location>
        <begin position="644"/>
        <end position="661"/>
    </location>
</feature>
<evidence type="ECO:0000313" key="4">
    <source>
        <dbReference type="Proteomes" id="UP001057375"/>
    </source>
</evidence>
<feature type="compositionally biased region" description="Basic and acidic residues" evidence="1">
    <location>
        <begin position="494"/>
        <end position="510"/>
    </location>
</feature>
<protein>
    <recommendedName>
        <fullName evidence="2">C2 NT-type domain-containing protein</fullName>
    </recommendedName>
</protein>
<sequence>MIKLNSKGEKTKYEVFFHSLKGFPIEGAMVALKFKRGSKINGTLPFTICKSGDIEFKGKSSFVCTMMPGKKDSPVKDKSLSIELILDSSSIKSKTVHLKHVGDLTIGNLSLNLATYFTQSIENPPKNSSSTISSSNPSDRLGTTVIPTPQTHPHLFTISPHKSAHGSDTDSLSPKVATYHLRFNIARALSRPVGSLFSQLGMAATTLCGTLNLSIAVYHERDQPGMMVGPISTGAVRGDEKILLEWIEENERKERERKKERQEREKHRERWKKMREQQASQSQLSSIESDGSKKSLEVSPSASHPRDDKTVPIETKESRDQGDFNSISPNIDNELDTISHTSGTTANDTSFDEFSDHPFDKPTSIRDHQHQFTSKPSPFGLPPRSPSMSALSPHKRSLSHAVFDRMAERGTDRERIGAALSPWSGHGAQSSSRRGSGHSRHKRSITIGGTSELCSLFSHEERERRRDSKDLDLLSLDIPSPSVSLSTPFMSIEKPPKTTHDEAELKDNDTNGHAGGTIPHFSESSSSGTISQSFHRHHPSGMSFSECGDTDTVIESLNIDDDDSVKADQQHDVHDHSDDKGSKSGESKSHPQATPISPHASPSPIPYSSGNSDDHKDGVNIDSATIPGEGSTLKLSNHHDAWSPSISATETPSKHSSSHVNTPKFVQGGSRTVVTEDVDTGAQDEFDPNFSFERRGDSPSKKLTGMETHDMSDQLPALQVQGASSSSPTVSSTIHSASTPDEHHPHTVFEKNYQYEKQDTVVYHEMAAETLVKEQRASTPRQSTSTQRQTHRTRRGASDGRGVDTTSDESCDSVLVHTEQEGLSVLTMMEDLRLQNIQKQQEIIINRHFVSLLSFVQSELETLFEMEDYSYVHSSTSSAVAIIGLLFEVIRQSAHCLKIVEDLHLLDPVSSSSSSSDDLTKEDPRVTKNNKEQKSITPASKSNQPSSRTVQSGKQPIIESDICGSGRSSPSTTLGEGAISTISSSSSATSSTTSGTTGSLPNGASHSSCGQSSALLSLSLTHLLSSLLPSLLSLLIELSESQDVDALSYWGNTCVCVGCFVSSLEKKAGEFERKRRRNRRAHKISGETIPLSTSVPHPGTSTQQATASGTKQATFAAKSTPSGYSQGLPDVCVSNPLSGMLQDILMSFDKAWNSGTQPLSPLVLHLRSEQRIKGAYTTTEEGIRKELKQILGGEIRESARSRRHSARDGRPSTEVHSDRLETVAKTLLPPMAGDLPTSPSETQSSTDIPYVFSMYGSAFSSGSLGVVGERSANSIIELEFKAGLGHPPSTPSPSLDIPSPSFPSVSSLASFLCSLVENSPSSPLHLSSILRRLARALSLLSSLAFSCVSSACESRVSDIIDAGSLLSSVDTTSPGISGHGSGKGKEGKDSGVPTLTMQPSTPALHGSTMGASVTVGNKDGMSTPRVGKGGSNAGSAVIADPAAVAGYLSVTTSPGIGMASPMSNLLSFLSHLFMLLSLENTTSVHIVKWLLVRVLREIDVCVFNGIVLAREAWVKEEKDRKRREKRAKLHSMTPSPSTSHISSTALPPPPPLSGNTALSLKVLIETMVKWCTSVASELDTLQLEQDEALSIALYSDDNLQNTHRALTNPAFLFPFCSQLSNVLLTGKSALLDPQLRSVLCPNLNPVQLDCIVALFEPDHVVPARVSSSVVLQVNMLVAEMGCGAAQVTVQATSEGVDDVMVTSRTLFMGAAIRKGRRWWIE</sequence>
<feature type="compositionally biased region" description="Polar residues" evidence="1">
    <location>
        <begin position="323"/>
        <end position="349"/>
    </location>
</feature>
<feature type="region of interest" description="Disordered" evidence="1">
    <location>
        <begin position="909"/>
        <end position="1006"/>
    </location>
</feature>
<feature type="region of interest" description="Disordered" evidence="1">
    <location>
        <begin position="252"/>
        <end position="397"/>
    </location>
</feature>
<organism evidence="3 4">
    <name type="scientific">Aduncisulcus paluster</name>
    <dbReference type="NCBI Taxonomy" id="2918883"/>
    <lineage>
        <taxon>Eukaryota</taxon>
        <taxon>Metamonada</taxon>
        <taxon>Carpediemonas-like organisms</taxon>
        <taxon>Aduncisulcus</taxon>
    </lineage>
</organism>
<feature type="region of interest" description="Disordered" evidence="1">
    <location>
        <begin position="721"/>
        <end position="746"/>
    </location>
</feature>
<feature type="domain" description="C2 NT-type" evidence="2">
    <location>
        <begin position="1"/>
        <end position="153"/>
    </location>
</feature>
<name>A0ABQ5K4P9_9EUKA</name>
<accession>A0ABQ5K4P9</accession>
<feature type="compositionally biased region" description="Low complexity" evidence="1">
    <location>
        <begin position="1530"/>
        <end position="1544"/>
    </location>
</feature>
<dbReference type="PROSITE" id="PS51840">
    <property type="entry name" value="C2_NT"/>
    <property type="match status" value="1"/>
</dbReference>
<feature type="region of interest" description="Disordered" evidence="1">
    <location>
        <begin position="564"/>
        <end position="708"/>
    </location>
</feature>
<evidence type="ECO:0000313" key="3">
    <source>
        <dbReference type="EMBL" id="GKT27531.1"/>
    </source>
</evidence>
<feature type="compositionally biased region" description="Basic and acidic residues" evidence="1">
    <location>
        <begin position="354"/>
        <end position="370"/>
    </location>
</feature>
<feature type="compositionally biased region" description="Polar residues" evidence="1">
    <location>
        <begin position="1090"/>
        <end position="1105"/>
    </location>
</feature>
<feature type="compositionally biased region" description="Low complexity" evidence="1">
    <location>
        <begin position="522"/>
        <end position="533"/>
    </location>
</feature>
<feature type="compositionally biased region" description="Basic residues" evidence="1">
    <location>
        <begin position="1520"/>
        <end position="1529"/>
    </location>
</feature>
<feature type="region of interest" description="Disordered" evidence="1">
    <location>
        <begin position="1196"/>
        <end position="1217"/>
    </location>
</feature>